<evidence type="ECO:0000256" key="1">
    <source>
        <dbReference type="SAM" id="MobiDB-lite"/>
    </source>
</evidence>
<organism evidence="2 3">
    <name type="scientific">Pichia angusta</name>
    <name type="common">Yeast</name>
    <name type="synonym">Hansenula polymorpha</name>
    <dbReference type="NCBI Taxonomy" id="870730"/>
    <lineage>
        <taxon>Eukaryota</taxon>
        <taxon>Fungi</taxon>
        <taxon>Dikarya</taxon>
        <taxon>Ascomycota</taxon>
        <taxon>Saccharomycotina</taxon>
        <taxon>Pichiomycetes</taxon>
        <taxon>Pichiales</taxon>
        <taxon>Pichiaceae</taxon>
        <taxon>Ogataea</taxon>
    </lineage>
</organism>
<feature type="region of interest" description="Disordered" evidence="1">
    <location>
        <begin position="266"/>
        <end position="288"/>
    </location>
</feature>
<accession>A0ABQ7RT27</accession>
<evidence type="ECO:0000313" key="2">
    <source>
        <dbReference type="EMBL" id="KAG7847188.1"/>
    </source>
</evidence>
<proteinExistence type="predicted"/>
<feature type="compositionally biased region" description="Low complexity" evidence="1">
    <location>
        <begin position="137"/>
        <end position="148"/>
    </location>
</feature>
<sequence length="336" mass="36198">MFSKKCQDPPAADLPSDLEPVASPPSSPTISPSLLPRINEKEDDIACSSDSDVWSLGSDRDINAPELFTISSDSYFSQHRESFGELRGRALDTPISTKKGRRASDLSLRSNNDYGNYTESDNEHTKTPSRPGRRRSSTPQNKRSGSSRSRTRDGAPESGSGSEISQTAKIFKNLLILEESLRQQNRRVPSDDCAAAQVCGDHKQGPATAQHQTGEGARRDVRCSAGGAQVVLSGTDSCAEAADAVPVEGGASGLGRQVPQLACGARDQAGNLERRRHRREGGSESARFQHRHPRAVGTVQKRVLEQGDDAPPQNHGARAEGPIVVGPPNNFLIYRP</sequence>
<name>A0ABQ7RT27_PICAN</name>
<dbReference type="Proteomes" id="UP001197328">
    <property type="component" value="Unassembled WGS sequence"/>
</dbReference>
<reference evidence="2 3" key="1">
    <citation type="journal article" date="2021" name="G3 (Bethesda)">
        <title>Genomic diversity, chromosomal rearrangements, and interspecies hybridization in the ogataea polymorpha species complex.</title>
        <authorList>
            <person name="Hanson S.J."/>
            <person name="Cinneide E.O."/>
            <person name="Salzberg L.I."/>
            <person name="Wolfe K.H."/>
            <person name="McGowan J."/>
            <person name="Fitzpatrick D.A."/>
            <person name="Matlin K."/>
        </authorList>
    </citation>
    <scope>NUCLEOTIDE SEQUENCE [LARGE SCALE GENOMIC DNA]</scope>
    <source>
        <strain evidence="2">51-138</strain>
    </source>
</reference>
<comment type="caution">
    <text evidence="2">The sequence shown here is derived from an EMBL/GenBank/DDBJ whole genome shotgun (WGS) entry which is preliminary data.</text>
</comment>
<protein>
    <submittedName>
        <fullName evidence="2">Uncharacterized protein</fullName>
    </submittedName>
</protein>
<feature type="region of interest" description="Disordered" evidence="1">
    <location>
        <begin position="1"/>
        <end position="36"/>
    </location>
</feature>
<feature type="region of interest" description="Disordered" evidence="1">
    <location>
        <begin position="303"/>
        <end position="330"/>
    </location>
</feature>
<gene>
    <name evidence="2" type="ORF">KL940_003934</name>
</gene>
<feature type="region of interest" description="Disordered" evidence="1">
    <location>
        <begin position="85"/>
        <end position="166"/>
    </location>
</feature>
<keyword evidence="3" id="KW-1185">Reference proteome</keyword>
<feature type="compositionally biased region" description="Polar residues" evidence="1">
    <location>
        <begin position="107"/>
        <end position="119"/>
    </location>
</feature>
<evidence type="ECO:0000313" key="3">
    <source>
        <dbReference type="Proteomes" id="UP001197328"/>
    </source>
</evidence>
<dbReference type="EMBL" id="JAHLVD010000011">
    <property type="protein sequence ID" value="KAG7847188.1"/>
    <property type="molecule type" value="Genomic_DNA"/>
</dbReference>